<dbReference type="Pfam" id="PF10947">
    <property type="entry name" value="DUF2628"/>
    <property type="match status" value="1"/>
</dbReference>
<accession>A0A149PAS4</accession>
<organism evidence="2 3">
    <name type="scientific">Paraburkholderia monticola</name>
    <dbReference type="NCBI Taxonomy" id="1399968"/>
    <lineage>
        <taxon>Bacteria</taxon>
        <taxon>Pseudomonadati</taxon>
        <taxon>Pseudomonadota</taxon>
        <taxon>Betaproteobacteria</taxon>
        <taxon>Burkholderiales</taxon>
        <taxon>Burkholderiaceae</taxon>
        <taxon>Paraburkholderia</taxon>
    </lineage>
</organism>
<dbReference type="OrthoDB" id="7597043at2"/>
<protein>
    <recommendedName>
        <fullName evidence="4">DUF2628 domain-containing protein</fullName>
    </recommendedName>
</protein>
<feature type="transmembrane region" description="Helical" evidence="1">
    <location>
        <begin position="40"/>
        <end position="59"/>
    </location>
</feature>
<dbReference type="InterPro" id="IPR024399">
    <property type="entry name" value="DUF2628"/>
</dbReference>
<dbReference type="RefSeq" id="WP_062136563.1">
    <property type="nucleotide sequence ID" value="NZ_LRBG01000039.1"/>
</dbReference>
<proteinExistence type="predicted"/>
<sequence>MNARIYLQHPQHKDPIEVATGFSWGACLLGFIWALSKRMWFAAFVMLGINVILLGIGLWGETADLLGFVLSIVFALGCGVYGNRWHRWTLEQRGYVVV</sequence>
<dbReference type="Proteomes" id="UP000075613">
    <property type="component" value="Unassembled WGS sequence"/>
</dbReference>
<reference evidence="2 3" key="1">
    <citation type="journal article" date="2015" name="Int. J. Syst. Evol. Microbiol.">
        <title>Burkholderia monticola sp. nov., isolated from mountain soil.</title>
        <authorList>
            <person name="Baek I."/>
            <person name="Seo B."/>
            <person name="Lee I."/>
            <person name="Yi H."/>
            <person name="Chun J."/>
        </authorList>
    </citation>
    <scope>NUCLEOTIDE SEQUENCE [LARGE SCALE GENOMIC DNA]</scope>
    <source>
        <strain evidence="2 3">JC2948</strain>
    </source>
</reference>
<comment type="caution">
    <text evidence="2">The sequence shown here is derived from an EMBL/GenBank/DDBJ whole genome shotgun (WGS) entry which is preliminary data.</text>
</comment>
<keyword evidence="3" id="KW-1185">Reference proteome</keyword>
<evidence type="ECO:0008006" key="4">
    <source>
        <dbReference type="Google" id="ProtNLM"/>
    </source>
</evidence>
<keyword evidence="1" id="KW-0812">Transmembrane</keyword>
<dbReference type="AlphaFoldDB" id="A0A149PAS4"/>
<keyword evidence="1" id="KW-0472">Membrane</keyword>
<feature type="transmembrane region" description="Helical" evidence="1">
    <location>
        <begin position="16"/>
        <end position="35"/>
    </location>
</feature>
<evidence type="ECO:0000256" key="1">
    <source>
        <dbReference type="SAM" id="Phobius"/>
    </source>
</evidence>
<dbReference type="EMBL" id="LRBG01000039">
    <property type="protein sequence ID" value="KXU82120.1"/>
    <property type="molecule type" value="Genomic_DNA"/>
</dbReference>
<feature type="transmembrane region" description="Helical" evidence="1">
    <location>
        <begin position="65"/>
        <end position="83"/>
    </location>
</feature>
<gene>
    <name evidence="2" type="ORF">CI15_31560</name>
</gene>
<evidence type="ECO:0000313" key="3">
    <source>
        <dbReference type="Proteomes" id="UP000075613"/>
    </source>
</evidence>
<evidence type="ECO:0000313" key="2">
    <source>
        <dbReference type="EMBL" id="KXU82120.1"/>
    </source>
</evidence>
<keyword evidence="1" id="KW-1133">Transmembrane helix</keyword>
<name>A0A149PAS4_9BURK</name>
<dbReference type="STRING" id="1399968.CI15_31560"/>